<dbReference type="CDD" id="cd00609">
    <property type="entry name" value="AAT_like"/>
    <property type="match status" value="1"/>
</dbReference>
<keyword evidence="1" id="KW-0663">Pyridoxal phosphate</keyword>
<dbReference type="GO" id="GO:0030170">
    <property type="term" value="F:pyridoxal phosphate binding"/>
    <property type="evidence" value="ECO:0007669"/>
    <property type="project" value="InterPro"/>
</dbReference>
<dbReference type="InterPro" id="IPR015422">
    <property type="entry name" value="PyrdxlP-dep_Trfase_small"/>
</dbReference>
<dbReference type="InterPro" id="IPR015421">
    <property type="entry name" value="PyrdxlP-dep_Trfase_major"/>
</dbReference>
<organism evidence="3 4">
    <name type="scientific">Puccinia coronata f. sp. avenae</name>
    <dbReference type="NCBI Taxonomy" id="200324"/>
    <lineage>
        <taxon>Eukaryota</taxon>
        <taxon>Fungi</taxon>
        <taxon>Dikarya</taxon>
        <taxon>Basidiomycota</taxon>
        <taxon>Pucciniomycotina</taxon>
        <taxon>Pucciniomycetes</taxon>
        <taxon>Pucciniales</taxon>
        <taxon>Pucciniaceae</taxon>
        <taxon>Puccinia</taxon>
    </lineage>
</organism>
<dbReference type="GO" id="GO:0008483">
    <property type="term" value="F:transaminase activity"/>
    <property type="evidence" value="ECO:0007669"/>
    <property type="project" value="TreeGrafter"/>
</dbReference>
<dbReference type="GO" id="GO:0006520">
    <property type="term" value="P:amino acid metabolic process"/>
    <property type="evidence" value="ECO:0007669"/>
    <property type="project" value="TreeGrafter"/>
</dbReference>
<dbReference type="InterPro" id="IPR050478">
    <property type="entry name" value="Ethylene_sulfur-biosynth"/>
</dbReference>
<dbReference type="AlphaFoldDB" id="A0A2N5SQ83"/>
<dbReference type="PANTHER" id="PTHR43795:SF39">
    <property type="entry name" value="AMINOTRANSFERASE CLASS I_CLASSII DOMAIN-CONTAINING PROTEIN"/>
    <property type="match status" value="1"/>
</dbReference>
<dbReference type="PANTHER" id="PTHR43795">
    <property type="entry name" value="BIFUNCTIONAL ASPARTATE AMINOTRANSFERASE AND GLUTAMATE/ASPARTATE-PREPHENATE AMINOTRANSFERASE-RELATED"/>
    <property type="match status" value="1"/>
</dbReference>
<sequence length="471" mass="52579">MKPSNLSRRSTQQLTGKTNAIAKATADAWKDIYSADQNPNGVINLGVAENSLMQDVMVKRLKEKFSRLEPQLLNYQSLGGSRPFKEAMRRILNQYFNTALPVAPEHILCASGVTAAISQLMYVICDEGEGVLISKPFYSGFNHLIKQGVHLLGFDIENPLDPGSVSNSLNKAYQDYKGQPHKITSVILCNPHNPMGYYVQEEVLAAYMGFCEAHDLHLVVDEIYALSVFEEGPPSVDEDGLKAAPSKFTSALSLDHHRFCFDPSRLHVLYGISKDFGCCGLRAGVLISQHNPDLLKLIIDLNLNHVQVSSLSEFCFSQVILNTQNDQHPEFLDSYVLENKKRLLNAHQRVVEKLKSLGISHNTPANAGFFLMIDMSKYLSGASNPINKEEGSDKEGSQAEEEKLLTRLLKEYKIYISPGSAYNYPKPGFFRLTFAVPPDQLDLGLQRLARFIRDFEGIPPIADLSISRRKN</sequence>
<feature type="domain" description="Aminotransferase class I/classII large" evidence="2">
    <location>
        <begin position="42"/>
        <end position="448"/>
    </location>
</feature>
<dbReference type="Gene3D" id="3.40.640.10">
    <property type="entry name" value="Type I PLP-dependent aspartate aminotransferase-like (Major domain)"/>
    <property type="match status" value="1"/>
</dbReference>
<name>A0A2N5SQ83_9BASI</name>
<accession>A0A2N5SQ83</accession>
<dbReference type="InterPro" id="IPR004839">
    <property type="entry name" value="Aminotransferase_I/II_large"/>
</dbReference>
<evidence type="ECO:0000313" key="3">
    <source>
        <dbReference type="EMBL" id="PLW15366.1"/>
    </source>
</evidence>
<proteinExistence type="predicted"/>
<reference evidence="3 4" key="1">
    <citation type="submission" date="2017-11" db="EMBL/GenBank/DDBJ databases">
        <title>De novo assembly and phasing of dikaryotic genomes from two isolates of Puccinia coronata f. sp. avenae, the causal agent of oat crown rust.</title>
        <authorList>
            <person name="Miller M.E."/>
            <person name="Zhang Y."/>
            <person name="Omidvar V."/>
            <person name="Sperschneider J."/>
            <person name="Schwessinger B."/>
            <person name="Raley C."/>
            <person name="Palmer J.M."/>
            <person name="Garnica D."/>
            <person name="Upadhyaya N."/>
            <person name="Rathjen J."/>
            <person name="Taylor J.M."/>
            <person name="Park R.F."/>
            <person name="Dodds P.N."/>
            <person name="Hirsch C.D."/>
            <person name="Kianian S.F."/>
            <person name="Figueroa M."/>
        </authorList>
    </citation>
    <scope>NUCLEOTIDE SEQUENCE [LARGE SCALE GENOMIC DNA]</scope>
    <source>
        <strain evidence="3">12SD80</strain>
    </source>
</reference>
<dbReference type="Pfam" id="PF00155">
    <property type="entry name" value="Aminotran_1_2"/>
    <property type="match status" value="1"/>
</dbReference>
<evidence type="ECO:0000256" key="1">
    <source>
        <dbReference type="ARBA" id="ARBA00022898"/>
    </source>
</evidence>
<gene>
    <name evidence="3" type="ORF">PCASD_19982</name>
</gene>
<dbReference type="InterPro" id="IPR015424">
    <property type="entry name" value="PyrdxlP-dep_Trfase"/>
</dbReference>
<dbReference type="Gene3D" id="3.90.1150.10">
    <property type="entry name" value="Aspartate Aminotransferase, domain 1"/>
    <property type="match status" value="1"/>
</dbReference>
<evidence type="ECO:0000313" key="4">
    <source>
        <dbReference type="Proteomes" id="UP000235392"/>
    </source>
</evidence>
<dbReference type="Proteomes" id="UP000235392">
    <property type="component" value="Unassembled WGS sequence"/>
</dbReference>
<comment type="caution">
    <text evidence="3">The sequence shown here is derived from an EMBL/GenBank/DDBJ whole genome shotgun (WGS) entry which is preliminary data.</text>
</comment>
<dbReference type="EMBL" id="PGCI01000799">
    <property type="protein sequence ID" value="PLW15366.1"/>
    <property type="molecule type" value="Genomic_DNA"/>
</dbReference>
<protein>
    <recommendedName>
        <fullName evidence="2">Aminotransferase class I/classII large domain-containing protein</fullName>
    </recommendedName>
</protein>
<dbReference type="SUPFAM" id="SSF53383">
    <property type="entry name" value="PLP-dependent transferases"/>
    <property type="match status" value="1"/>
</dbReference>
<dbReference type="PRINTS" id="PR00753">
    <property type="entry name" value="ACCSYNTHASE"/>
</dbReference>
<evidence type="ECO:0000259" key="2">
    <source>
        <dbReference type="Pfam" id="PF00155"/>
    </source>
</evidence>